<dbReference type="EMBL" id="BMAW01058744">
    <property type="protein sequence ID" value="GFT17790.1"/>
    <property type="molecule type" value="Genomic_DNA"/>
</dbReference>
<dbReference type="PANTHER" id="PTHR11161:SF0">
    <property type="entry name" value="O-ACYLTRANSFERASE LIKE PROTEIN"/>
    <property type="match status" value="1"/>
</dbReference>
<feature type="chain" id="PRO_5036500833" evidence="2">
    <location>
        <begin position="22"/>
        <end position="733"/>
    </location>
</feature>
<keyword evidence="1" id="KW-0812">Transmembrane</keyword>
<dbReference type="InterPro" id="IPR006621">
    <property type="entry name" value="Nose-resist-to-fluoxetine_N"/>
</dbReference>
<feature type="transmembrane region" description="Helical" evidence="1">
    <location>
        <begin position="695"/>
        <end position="716"/>
    </location>
</feature>
<proteinExistence type="predicted"/>
<name>A0A8X6NJP2_NEPPI</name>
<dbReference type="GO" id="GO:0016747">
    <property type="term" value="F:acyltransferase activity, transferring groups other than amino-acyl groups"/>
    <property type="evidence" value="ECO:0007669"/>
    <property type="project" value="InterPro"/>
</dbReference>
<evidence type="ECO:0000256" key="1">
    <source>
        <dbReference type="SAM" id="Phobius"/>
    </source>
</evidence>
<protein>
    <submittedName>
        <fullName evidence="4">Nose resistant to fluoxetine protein 6</fullName>
    </submittedName>
</protein>
<feature type="transmembrane region" description="Helical" evidence="1">
    <location>
        <begin position="664"/>
        <end position="683"/>
    </location>
</feature>
<dbReference type="AlphaFoldDB" id="A0A8X6NJP2"/>
<feature type="domain" description="Nose resistant-to-fluoxetine protein N-terminal" evidence="3">
    <location>
        <begin position="84"/>
        <end position="206"/>
    </location>
</feature>
<accession>A0A8X6NJP2</accession>
<evidence type="ECO:0000256" key="2">
    <source>
        <dbReference type="SAM" id="SignalP"/>
    </source>
</evidence>
<feature type="signal peptide" evidence="2">
    <location>
        <begin position="1"/>
        <end position="21"/>
    </location>
</feature>
<feature type="transmembrane region" description="Helical" evidence="1">
    <location>
        <begin position="475"/>
        <end position="497"/>
    </location>
</feature>
<dbReference type="Pfam" id="PF20146">
    <property type="entry name" value="NRF"/>
    <property type="match status" value="1"/>
</dbReference>
<dbReference type="OrthoDB" id="118951at2759"/>
<keyword evidence="1" id="KW-0472">Membrane</keyword>
<keyword evidence="1" id="KW-1133">Transmembrane helix</keyword>
<organism evidence="4 5">
    <name type="scientific">Nephila pilipes</name>
    <name type="common">Giant wood spider</name>
    <name type="synonym">Nephila maculata</name>
    <dbReference type="NCBI Taxonomy" id="299642"/>
    <lineage>
        <taxon>Eukaryota</taxon>
        <taxon>Metazoa</taxon>
        <taxon>Ecdysozoa</taxon>
        <taxon>Arthropoda</taxon>
        <taxon>Chelicerata</taxon>
        <taxon>Arachnida</taxon>
        <taxon>Araneae</taxon>
        <taxon>Araneomorphae</taxon>
        <taxon>Entelegynae</taxon>
        <taxon>Araneoidea</taxon>
        <taxon>Nephilidae</taxon>
        <taxon>Nephila</taxon>
    </lineage>
</organism>
<feature type="transmembrane region" description="Helical" evidence="1">
    <location>
        <begin position="222"/>
        <end position="243"/>
    </location>
</feature>
<dbReference type="SMART" id="SM00703">
    <property type="entry name" value="NRF"/>
    <property type="match status" value="1"/>
</dbReference>
<evidence type="ECO:0000313" key="5">
    <source>
        <dbReference type="Proteomes" id="UP000887013"/>
    </source>
</evidence>
<dbReference type="Pfam" id="PF01757">
    <property type="entry name" value="Acyl_transf_3"/>
    <property type="match status" value="1"/>
</dbReference>
<feature type="transmembrane region" description="Helical" evidence="1">
    <location>
        <begin position="554"/>
        <end position="576"/>
    </location>
</feature>
<keyword evidence="2" id="KW-0732">Signal</keyword>
<keyword evidence="5" id="KW-1185">Reference proteome</keyword>
<feature type="transmembrane region" description="Helical" evidence="1">
    <location>
        <begin position="370"/>
        <end position="397"/>
    </location>
</feature>
<evidence type="ECO:0000259" key="3">
    <source>
        <dbReference type="SMART" id="SM00703"/>
    </source>
</evidence>
<gene>
    <name evidence="4" type="primary">nrf-6</name>
    <name evidence="4" type="ORF">NPIL_599361</name>
</gene>
<feature type="transmembrane region" description="Helical" evidence="1">
    <location>
        <begin position="622"/>
        <end position="643"/>
    </location>
</feature>
<comment type="caution">
    <text evidence="4">The sequence shown here is derived from an EMBL/GenBank/DDBJ whole genome shotgun (WGS) entry which is preliminary data.</text>
</comment>
<dbReference type="InterPro" id="IPR052728">
    <property type="entry name" value="O2_lipid_transport_reg"/>
</dbReference>
<dbReference type="PANTHER" id="PTHR11161">
    <property type="entry name" value="O-ACYLTRANSFERASE"/>
    <property type="match status" value="1"/>
</dbReference>
<dbReference type="InterPro" id="IPR002656">
    <property type="entry name" value="Acyl_transf_3_dom"/>
</dbReference>
<sequence length="733" mass="84320">MNTYKFVILLLITWCKSAVFSQNVGYEDKIFVDKQIHELEKYASVPYNLELTANENAGVFNDFESVDSEFANGNVFDFLSDTTSSKCDRDFKYLSDNLKSSIWAMKMLDAYGKPESGFFRGNLKWLGDYDECLKVYAPPDTKTEAGDFHGKYCSLHVSVNIQNQSLPLLIGMCLPDSCNSSISILDELNNFNFMIPFYIFGDQLKSALNNSKVTCQQAPEKLSTSGIFVIFLIIIFALLAVIGSSITGYEYFMEINVEEKNAFEQNASERSHVSRDIENITAEKLNIQENYNKQNTLPEWLKKCKPFFNCFCLFTNGEKILNTSSEGHLLCLHGIRFLSMCWVILCHGYATVFQSIKQLADVGKFIDHWIFQIILNGFFSVDSFYLLSGFLVAFVFFKQAAKTDGKIPWVYFYVHRFIRLTPVYMMILAVYSTLHSYFGSGPLWPDAGADPNCSPDWWWNLLYINNFLTSKCMAWTWYLATDMQMYIISPLFLITLWRWPKIGYSVMGIFFCITFATNFILTYVYNLITGFVNITTFSSFNDFIPLWRDYFDIIYIKPYTRLGPYLLGIALAYYLHKRKENNSDKLNMVKLFVGWLVSSGITLTCIFGLYHQEVSVGGAAFYNSLSRTGFACGLAWVMFVCIIEQGGIVNDILSWKFWVPMSRLTFCAYLIHPIIQITYFSSVRSLIDLSHTTMIMYYLAFLITSYTAAFLTSLLFESPIIRVEKFIRNKFAS</sequence>
<reference evidence="4" key="1">
    <citation type="submission" date="2020-08" db="EMBL/GenBank/DDBJ databases">
        <title>Multicomponent nature underlies the extraordinary mechanical properties of spider dragline silk.</title>
        <authorList>
            <person name="Kono N."/>
            <person name="Nakamura H."/>
            <person name="Mori M."/>
            <person name="Yoshida Y."/>
            <person name="Ohtoshi R."/>
            <person name="Malay A.D."/>
            <person name="Moran D.A.P."/>
            <person name="Tomita M."/>
            <person name="Numata K."/>
            <person name="Arakawa K."/>
        </authorList>
    </citation>
    <scope>NUCLEOTIDE SEQUENCE</scope>
</reference>
<feature type="transmembrane region" description="Helical" evidence="1">
    <location>
        <begin position="329"/>
        <end position="350"/>
    </location>
</feature>
<feature type="transmembrane region" description="Helical" evidence="1">
    <location>
        <begin position="509"/>
        <end position="534"/>
    </location>
</feature>
<evidence type="ECO:0000313" key="4">
    <source>
        <dbReference type="EMBL" id="GFT17790.1"/>
    </source>
</evidence>
<feature type="transmembrane region" description="Helical" evidence="1">
    <location>
        <begin position="417"/>
        <end position="438"/>
    </location>
</feature>
<feature type="transmembrane region" description="Helical" evidence="1">
    <location>
        <begin position="588"/>
        <end position="610"/>
    </location>
</feature>
<dbReference type="Proteomes" id="UP000887013">
    <property type="component" value="Unassembled WGS sequence"/>
</dbReference>